<dbReference type="InterPro" id="IPR031604">
    <property type="entry name" value="Ferredoxin_N"/>
</dbReference>
<proteinExistence type="predicted"/>
<sequence length="76" mass="8138">MLAVSSTDEWLPGIPDAGTNKLDAMADAEQTNPREELKKTDYDTELGLAMTEDAQRVSHGELSSDEAATEAVRGDA</sequence>
<name>M0ELV0_9EURY</name>
<evidence type="ECO:0000313" key="4">
    <source>
        <dbReference type="Proteomes" id="UP000011526"/>
    </source>
</evidence>
<organism evidence="3 4">
    <name type="scientific">Halorubrum distributum JCM 9100</name>
    <dbReference type="NCBI Taxonomy" id="1227467"/>
    <lineage>
        <taxon>Archaea</taxon>
        <taxon>Methanobacteriati</taxon>
        <taxon>Methanobacteriota</taxon>
        <taxon>Stenosarchaea group</taxon>
        <taxon>Halobacteria</taxon>
        <taxon>Halobacteriales</taxon>
        <taxon>Haloferacaceae</taxon>
        <taxon>Halorubrum</taxon>
        <taxon>Halorubrum distributum group</taxon>
    </lineage>
</organism>
<comment type="caution">
    <text evidence="3">The sequence shown here is derived from an EMBL/GenBank/DDBJ whole genome shotgun (WGS) entry which is preliminary data.</text>
</comment>
<gene>
    <name evidence="3" type="ORF">C465_09290</name>
</gene>
<feature type="region of interest" description="Disordered" evidence="1">
    <location>
        <begin position="51"/>
        <end position="76"/>
    </location>
</feature>
<evidence type="ECO:0000259" key="2">
    <source>
        <dbReference type="Pfam" id="PF16947"/>
    </source>
</evidence>
<dbReference type="PATRIC" id="fig|1227467.4.peg.1816"/>
<dbReference type="AlphaFoldDB" id="M0ELV0"/>
<reference evidence="3 4" key="1">
    <citation type="journal article" date="2014" name="PLoS Genet.">
        <title>Phylogenetically driven sequencing of extremely halophilic archaea reveals strategies for static and dynamic osmo-response.</title>
        <authorList>
            <person name="Becker E.A."/>
            <person name="Seitzer P.M."/>
            <person name="Tritt A."/>
            <person name="Larsen D."/>
            <person name="Krusor M."/>
            <person name="Yao A.I."/>
            <person name="Wu D."/>
            <person name="Madern D."/>
            <person name="Eisen J.A."/>
            <person name="Darling A.E."/>
            <person name="Facciotti M.T."/>
        </authorList>
    </citation>
    <scope>NUCLEOTIDE SEQUENCE [LARGE SCALE GENOMIC DNA]</scope>
    <source>
        <strain evidence="3 4">JCM 9100</strain>
    </source>
</reference>
<accession>M0ELV0</accession>
<evidence type="ECO:0000313" key="3">
    <source>
        <dbReference type="EMBL" id="ELZ48766.1"/>
    </source>
</evidence>
<dbReference type="EMBL" id="AOJM01000054">
    <property type="protein sequence ID" value="ELZ48766.1"/>
    <property type="molecule type" value="Genomic_DNA"/>
</dbReference>
<dbReference type="Pfam" id="PF16947">
    <property type="entry name" value="Ferredoxin_N"/>
    <property type="match status" value="1"/>
</dbReference>
<protein>
    <recommendedName>
        <fullName evidence="2">4Fe-4S ferredoxin iron-sulfur binding domain-containing protein</fullName>
    </recommendedName>
</protein>
<evidence type="ECO:0000256" key="1">
    <source>
        <dbReference type="SAM" id="MobiDB-lite"/>
    </source>
</evidence>
<dbReference type="Proteomes" id="UP000011526">
    <property type="component" value="Unassembled WGS sequence"/>
</dbReference>
<keyword evidence="4" id="KW-1185">Reference proteome</keyword>
<feature type="domain" description="4Fe-4S ferredoxin iron-sulfur binding" evidence="2">
    <location>
        <begin position="27"/>
        <end position="66"/>
    </location>
</feature>